<protein>
    <submittedName>
        <fullName evidence="1">Uncharacterized protein</fullName>
    </submittedName>
</protein>
<gene>
    <name evidence="1" type="ORF">FC24_GL000886</name>
</gene>
<organism evidence="1 2">
    <name type="scientific">Loigolactobacillus rennini DSM 20253</name>
    <dbReference type="NCBI Taxonomy" id="1423796"/>
    <lineage>
        <taxon>Bacteria</taxon>
        <taxon>Bacillati</taxon>
        <taxon>Bacillota</taxon>
        <taxon>Bacilli</taxon>
        <taxon>Lactobacillales</taxon>
        <taxon>Lactobacillaceae</taxon>
        <taxon>Loigolactobacillus</taxon>
    </lineage>
</organism>
<accession>A0A0R2CYL4</accession>
<name>A0A0R2CYL4_9LACO</name>
<comment type="caution">
    <text evidence="1">The sequence shown here is derived from an EMBL/GenBank/DDBJ whole genome shotgun (WGS) entry which is preliminary data.</text>
</comment>
<dbReference type="OrthoDB" id="2307684at2"/>
<evidence type="ECO:0000313" key="1">
    <source>
        <dbReference type="EMBL" id="KRM92870.1"/>
    </source>
</evidence>
<dbReference type="Proteomes" id="UP000051638">
    <property type="component" value="Unassembled WGS sequence"/>
</dbReference>
<evidence type="ECO:0000313" key="2">
    <source>
        <dbReference type="Proteomes" id="UP000051638"/>
    </source>
</evidence>
<reference evidence="1 2" key="1">
    <citation type="journal article" date="2015" name="Genome Announc.">
        <title>Expanding the biotechnology potential of lactobacilli through comparative genomics of 213 strains and associated genera.</title>
        <authorList>
            <person name="Sun Z."/>
            <person name="Harris H.M."/>
            <person name="McCann A."/>
            <person name="Guo C."/>
            <person name="Argimon S."/>
            <person name="Zhang W."/>
            <person name="Yang X."/>
            <person name="Jeffery I.B."/>
            <person name="Cooney J.C."/>
            <person name="Kagawa T.F."/>
            <person name="Liu W."/>
            <person name="Song Y."/>
            <person name="Salvetti E."/>
            <person name="Wrobel A."/>
            <person name="Rasinkangas P."/>
            <person name="Parkhill J."/>
            <person name="Rea M.C."/>
            <person name="O'Sullivan O."/>
            <person name="Ritari J."/>
            <person name="Douillard F.P."/>
            <person name="Paul Ross R."/>
            <person name="Yang R."/>
            <person name="Briner A.E."/>
            <person name="Felis G.E."/>
            <person name="de Vos W.M."/>
            <person name="Barrangou R."/>
            <person name="Klaenhammer T.R."/>
            <person name="Caufield P.W."/>
            <person name="Cui Y."/>
            <person name="Zhang H."/>
            <person name="O'Toole P.W."/>
        </authorList>
    </citation>
    <scope>NUCLEOTIDE SEQUENCE [LARGE SCALE GENOMIC DNA]</scope>
    <source>
        <strain evidence="1 2">DSM 20253</strain>
    </source>
</reference>
<keyword evidence="2" id="KW-1185">Reference proteome</keyword>
<dbReference type="RefSeq" id="WP_057874892.1">
    <property type="nucleotide sequence ID" value="NZ_AYYI01000105.1"/>
</dbReference>
<proteinExistence type="predicted"/>
<dbReference type="EMBL" id="AYYI01000105">
    <property type="protein sequence ID" value="KRM92870.1"/>
    <property type="molecule type" value="Genomic_DNA"/>
</dbReference>
<dbReference type="AlphaFoldDB" id="A0A0R2CYL4"/>
<sequence>MALQKIAYGQNNWDKIINGNFDATETQFDKITNGTDWQPVSLIAPVTGTLQFKIQNRVLYFVGSFKANTTGVEVKIGMLPQQIHDKSFVGKNKSTGETVGVRIGNTGNLMAHITSAKNSISLDGVAVLVGDISLGGGRKPRLNHWFKGIYSHLELEVA</sequence>
<dbReference type="STRING" id="1423796.FC24_GL000886"/>
<dbReference type="PATRIC" id="fig|1423796.3.peg.907"/>